<evidence type="ECO:0000256" key="4">
    <source>
        <dbReference type="ARBA" id="ARBA00022741"/>
    </source>
</evidence>
<dbReference type="SMART" id="SM00382">
    <property type="entry name" value="AAA"/>
    <property type="match status" value="1"/>
</dbReference>
<keyword evidence="5" id="KW-0067">ATP-binding</keyword>
<dbReference type="InterPro" id="IPR036640">
    <property type="entry name" value="ABC1_TM_sf"/>
</dbReference>
<dbReference type="EMBL" id="JAERRB010000005">
    <property type="protein sequence ID" value="MBL0743055.1"/>
    <property type="molecule type" value="Genomic_DNA"/>
</dbReference>
<feature type="transmembrane region" description="Helical" evidence="8">
    <location>
        <begin position="242"/>
        <end position="259"/>
    </location>
</feature>
<dbReference type="InterPro" id="IPR050095">
    <property type="entry name" value="ECF_ABC_transporter_ATP-bd"/>
</dbReference>
<dbReference type="Pfam" id="PF00664">
    <property type="entry name" value="ABC_membrane"/>
    <property type="match status" value="1"/>
</dbReference>
<keyword evidence="7 8" id="KW-0472">Membrane</keyword>
<dbReference type="InterPro" id="IPR003593">
    <property type="entry name" value="AAA+_ATPase"/>
</dbReference>
<dbReference type="InterPro" id="IPR005898">
    <property type="entry name" value="Cyc_pep_transpt_SyrD/YojI"/>
</dbReference>
<keyword evidence="4" id="KW-0547">Nucleotide-binding</keyword>
<dbReference type="Pfam" id="PF00005">
    <property type="entry name" value="ABC_tran"/>
    <property type="match status" value="1"/>
</dbReference>
<evidence type="ECO:0000256" key="3">
    <source>
        <dbReference type="ARBA" id="ARBA00022692"/>
    </source>
</evidence>
<feature type="domain" description="ABC transmembrane type-1" evidence="10">
    <location>
        <begin position="17"/>
        <end position="292"/>
    </location>
</feature>
<keyword evidence="3 8" id="KW-0812">Transmembrane</keyword>
<gene>
    <name evidence="11" type="ORF">JI741_17630</name>
</gene>
<protein>
    <submittedName>
        <fullName evidence="11">Cyclic peptide export ABC transporter</fullName>
    </submittedName>
</protein>
<sequence length="563" mass="64644">MNIYNVFKSKSKIFYSFLVLLGIVNSITYTGLLILINNSISNHTLFDNAKYNAPLFFGVIVISAICSKIFQYYVVKLTNDILFKFEMEVLEKLRHAEFEAFEQLGVEKVFTAISDTRVLGKIPETFINAFNSAIIVLCCMGYMFINSPIGGVFILGVIVFLLLVYLKRNKGIETELNKLRDLQNDYYRYLNDMLQGFKEIKMGLKRSENIFNTCLRTNRVTGKRLGETTAIKYLDNELMGRYSWYIILGLVMYLLPVITDVKTGMVSTFIVTILYLIGPVGTLITLVPFYTSVKIAMERLKKYEDTMSTITERDISYNSALDFNGDFQSLRFEQLTYEYAAKESEKPFVVGPINLEIRKGEVIFIVGGNGSGKSTFIHLLTGLYKPVAGHIYYNENKILLENYPYYSNKLSVIFTQNHLFNENYDEFNLSSSNPTLRAHIGEMQLSKIVVFDDDNNRIHHELSKGQQKRLAMVYALMEERDVLVLDEWAAEQDPVFRAYFYKVFLKKLRAMGKTIIAVTHDDAYFSCADRILKFDYGNICYDRQTNGDIVVAEGSELLIPFLT</sequence>
<evidence type="ECO:0000259" key="10">
    <source>
        <dbReference type="PROSITE" id="PS50929"/>
    </source>
</evidence>
<keyword evidence="12" id="KW-1185">Reference proteome</keyword>
<dbReference type="Proteomes" id="UP000613030">
    <property type="component" value="Unassembled WGS sequence"/>
</dbReference>
<feature type="transmembrane region" description="Helical" evidence="8">
    <location>
        <begin position="265"/>
        <end position="291"/>
    </location>
</feature>
<proteinExistence type="predicted"/>
<accession>A0ABS1KUD4</accession>
<dbReference type="SUPFAM" id="SSF52540">
    <property type="entry name" value="P-loop containing nucleoside triphosphate hydrolases"/>
    <property type="match status" value="1"/>
</dbReference>
<comment type="subcellular location">
    <subcellularLocation>
        <location evidence="1">Cell membrane</location>
        <topology evidence="1">Multi-pass membrane protein</topology>
    </subcellularLocation>
</comment>
<reference evidence="11 12" key="1">
    <citation type="submission" date="2021-01" db="EMBL/GenBank/DDBJ databases">
        <title>Chryseolinea sp. Jin1 Genome sequencing and assembly.</title>
        <authorList>
            <person name="Kim I."/>
        </authorList>
    </citation>
    <scope>NUCLEOTIDE SEQUENCE [LARGE SCALE GENOMIC DNA]</scope>
    <source>
        <strain evidence="11 12">Jin1</strain>
    </source>
</reference>
<evidence type="ECO:0000256" key="5">
    <source>
        <dbReference type="ARBA" id="ARBA00022840"/>
    </source>
</evidence>
<keyword evidence="2" id="KW-0813">Transport</keyword>
<evidence type="ECO:0000313" key="12">
    <source>
        <dbReference type="Proteomes" id="UP000613030"/>
    </source>
</evidence>
<evidence type="ECO:0000256" key="2">
    <source>
        <dbReference type="ARBA" id="ARBA00022448"/>
    </source>
</evidence>
<dbReference type="PROSITE" id="PS50893">
    <property type="entry name" value="ABC_TRANSPORTER_2"/>
    <property type="match status" value="1"/>
</dbReference>
<feature type="transmembrane region" description="Helical" evidence="8">
    <location>
        <begin position="12"/>
        <end position="35"/>
    </location>
</feature>
<dbReference type="NCBIfam" id="TIGR01194">
    <property type="entry name" value="cyc_pep_trnsptr"/>
    <property type="match status" value="1"/>
</dbReference>
<dbReference type="SUPFAM" id="SSF90123">
    <property type="entry name" value="ABC transporter transmembrane region"/>
    <property type="match status" value="1"/>
</dbReference>
<comment type="caution">
    <text evidence="11">The sequence shown here is derived from an EMBL/GenBank/DDBJ whole genome shotgun (WGS) entry which is preliminary data.</text>
</comment>
<feature type="transmembrane region" description="Helical" evidence="8">
    <location>
        <begin position="55"/>
        <end position="75"/>
    </location>
</feature>
<feature type="domain" description="ABC transporter" evidence="9">
    <location>
        <begin position="330"/>
        <end position="561"/>
    </location>
</feature>
<dbReference type="RefSeq" id="WP_202011935.1">
    <property type="nucleotide sequence ID" value="NZ_JAERRB010000005.1"/>
</dbReference>
<dbReference type="InterPro" id="IPR003439">
    <property type="entry name" value="ABC_transporter-like_ATP-bd"/>
</dbReference>
<organism evidence="11 12">
    <name type="scientific">Chryseolinea lacunae</name>
    <dbReference type="NCBI Taxonomy" id="2801331"/>
    <lineage>
        <taxon>Bacteria</taxon>
        <taxon>Pseudomonadati</taxon>
        <taxon>Bacteroidota</taxon>
        <taxon>Cytophagia</taxon>
        <taxon>Cytophagales</taxon>
        <taxon>Fulvivirgaceae</taxon>
        <taxon>Chryseolinea</taxon>
    </lineage>
</organism>
<name>A0ABS1KUD4_9BACT</name>
<evidence type="ECO:0000256" key="7">
    <source>
        <dbReference type="ARBA" id="ARBA00023136"/>
    </source>
</evidence>
<evidence type="ECO:0000259" key="9">
    <source>
        <dbReference type="PROSITE" id="PS50893"/>
    </source>
</evidence>
<dbReference type="InterPro" id="IPR011527">
    <property type="entry name" value="ABC1_TM_dom"/>
</dbReference>
<dbReference type="InterPro" id="IPR027417">
    <property type="entry name" value="P-loop_NTPase"/>
</dbReference>
<dbReference type="PANTHER" id="PTHR43553">
    <property type="entry name" value="HEAVY METAL TRANSPORTER"/>
    <property type="match status" value="1"/>
</dbReference>
<dbReference type="Gene3D" id="1.20.1560.10">
    <property type="entry name" value="ABC transporter type 1, transmembrane domain"/>
    <property type="match status" value="1"/>
</dbReference>
<evidence type="ECO:0000256" key="8">
    <source>
        <dbReference type="SAM" id="Phobius"/>
    </source>
</evidence>
<dbReference type="PANTHER" id="PTHR43553:SF11">
    <property type="entry name" value="ABC TRANSPORTER ATP-BINDING_PERMEASE PROTEIN YOJI"/>
    <property type="match status" value="1"/>
</dbReference>
<evidence type="ECO:0000256" key="1">
    <source>
        <dbReference type="ARBA" id="ARBA00004651"/>
    </source>
</evidence>
<keyword evidence="6 8" id="KW-1133">Transmembrane helix</keyword>
<evidence type="ECO:0000313" key="11">
    <source>
        <dbReference type="EMBL" id="MBL0743055.1"/>
    </source>
</evidence>
<evidence type="ECO:0000256" key="6">
    <source>
        <dbReference type="ARBA" id="ARBA00022989"/>
    </source>
</evidence>
<dbReference type="Gene3D" id="3.40.50.300">
    <property type="entry name" value="P-loop containing nucleotide triphosphate hydrolases"/>
    <property type="match status" value="1"/>
</dbReference>
<dbReference type="PROSITE" id="PS50929">
    <property type="entry name" value="ABC_TM1F"/>
    <property type="match status" value="1"/>
</dbReference>
<feature type="transmembrane region" description="Helical" evidence="8">
    <location>
        <begin position="149"/>
        <end position="166"/>
    </location>
</feature>
<feature type="transmembrane region" description="Helical" evidence="8">
    <location>
        <begin position="126"/>
        <end position="143"/>
    </location>
</feature>